<evidence type="ECO:0000313" key="1">
    <source>
        <dbReference type="EMBL" id="GME77119.1"/>
    </source>
</evidence>
<protein>
    <submittedName>
        <fullName evidence="1">Unnamed protein product</fullName>
    </submittedName>
</protein>
<accession>A0ACB5SYR5</accession>
<comment type="caution">
    <text evidence="1">The sequence shown here is derived from an EMBL/GenBank/DDBJ whole genome shotgun (WGS) entry which is preliminary data.</text>
</comment>
<reference evidence="1" key="1">
    <citation type="submission" date="2023-04" db="EMBL/GenBank/DDBJ databases">
        <title>Ambrosiozyma monospora NBRC 10751.</title>
        <authorList>
            <person name="Ichikawa N."/>
            <person name="Sato H."/>
            <person name="Tonouchi N."/>
        </authorList>
    </citation>
    <scope>NUCLEOTIDE SEQUENCE</scope>
    <source>
        <strain evidence="1">NBRC 10751</strain>
    </source>
</reference>
<organism evidence="1 2">
    <name type="scientific">Ambrosiozyma monospora</name>
    <name type="common">Yeast</name>
    <name type="synonym">Endomycopsis monosporus</name>
    <dbReference type="NCBI Taxonomy" id="43982"/>
    <lineage>
        <taxon>Eukaryota</taxon>
        <taxon>Fungi</taxon>
        <taxon>Dikarya</taxon>
        <taxon>Ascomycota</taxon>
        <taxon>Saccharomycotina</taxon>
        <taxon>Pichiomycetes</taxon>
        <taxon>Pichiales</taxon>
        <taxon>Pichiaceae</taxon>
        <taxon>Ambrosiozyma</taxon>
    </lineage>
</organism>
<proteinExistence type="predicted"/>
<dbReference type="EMBL" id="BSXS01001744">
    <property type="protein sequence ID" value="GME77119.1"/>
    <property type="molecule type" value="Genomic_DNA"/>
</dbReference>
<dbReference type="Proteomes" id="UP001165064">
    <property type="component" value="Unassembled WGS sequence"/>
</dbReference>
<sequence length="657" mass="74021">MLSTLKRTLTDIMEDELYTVSTHAHSHSNSHSCAQEAYQVTNRNSSQSQNQIQTPASMSINNNSTAGSMDLTQYLHLNGSQDSVSAPPASSFPTSIPISLASSPQMDDFRPLQHFTIDQMATQQQQPAPLVPESQQLQQQQQPQNLQEPRNIYNSYANPSLYTNSVFPDYMQPNNSFTAYNGRSDSMNSFDRFGNNVNSPHTIQNGSLDPKQTSTSTPESTFADDDTSSHVMVVPQDNYMIYDPTNEQQFLPELLQFELAGAGKPLPQSNELNIFKPDIEVDEVFSDDEEDDDDSPNKLEDMEMDLDDLSSESSFGAEADADDDYFMANIEGGKNSNVHNTHNRNSSIYALTVPQTINPRLVNSFQIDDSQMNERPSISMDMPHDYNLLIDDSDIEEDVVDMMSDTSDDLYTPAFEQRRESMFSSDREQAQQQFQQSQQPQELKTSQNELKNTPQRDKKPEVVSSPVLRKPKLSATSTANNSSAHSTPSPAPSGRKHTHHANTKVEDCGSGEDSHICMITNPKTGQPCNKKFSRPYDLVRHQNTIHASKRLYYRCMFCEDDLRRRNNMECNNQIVANANYRAGSFSSENASTSTANSHNSKKLKTSVQEGEFLSNKTFSRCDALTRHLRFRHGLTNQQVNTAMDYAKKHVEFYQNKD</sequence>
<gene>
    <name evidence="1" type="ORF">Amon02_000289400</name>
</gene>
<evidence type="ECO:0000313" key="2">
    <source>
        <dbReference type="Proteomes" id="UP001165064"/>
    </source>
</evidence>
<name>A0ACB5SYR5_AMBMO</name>
<keyword evidence="2" id="KW-1185">Reference proteome</keyword>